<sequence>MNKNDNQKRMEQLEAYVDFLEARMKQLEDHMEYLELRLDFLEDQLEMEQSQNAELPKNKTKTFLLIKRK</sequence>
<evidence type="ECO:0000313" key="3">
    <source>
        <dbReference type="Proteomes" id="UP000294650"/>
    </source>
</evidence>
<proteinExistence type="predicted"/>
<dbReference type="Gene3D" id="1.20.5.340">
    <property type="match status" value="1"/>
</dbReference>
<gene>
    <name evidence="2" type="ORF">EDD68_101292</name>
</gene>
<dbReference type="AlphaFoldDB" id="A0A4R3NE56"/>
<organism evidence="2 3">
    <name type="scientific">Melghiribacillus thermohalophilus</name>
    <dbReference type="NCBI Taxonomy" id="1324956"/>
    <lineage>
        <taxon>Bacteria</taxon>
        <taxon>Bacillati</taxon>
        <taxon>Bacillota</taxon>
        <taxon>Bacilli</taxon>
        <taxon>Bacillales</taxon>
        <taxon>Bacillaceae</taxon>
        <taxon>Melghiribacillus</taxon>
    </lineage>
</organism>
<feature type="coiled-coil region" evidence="1">
    <location>
        <begin position="3"/>
        <end position="51"/>
    </location>
</feature>
<evidence type="ECO:0000313" key="2">
    <source>
        <dbReference type="EMBL" id="TCT26935.1"/>
    </source>
</evidence>
<comment type="caution">
    <text evidence="2">The sequence shown here is derived from an EMBL/GenBank/DDBJ whole genome shotgun (WGS) entry which is preliminary data.</text>
</comment>
<dbReference type="EMBL" id="SMAN01000001">
    <property type="protein sequence ID" value="TCT26935.1"/>
    <property type="molecule type" value="Genomic_DNA"/>
</dbReference>
<keyword evidence="1" id="KW-0175">Coiled coil</keyword>
<protein>
    <submittedName>
        <fullName evidence="2">Uncharacterized protein</fullName>
    </submittedName>
</protein>
<evidence type="ECO:0000256" key="1">
    <source>
        <dbReference type="SAM" id="Coils"/>
    </source>
</evidence>
<dbReference type="RefSeq" id="WP_132370379.1">
    <property type="nucleotide sequence ID" value="NZ_SMAN01000001.1"/>
</dbReference>
<reference evidence="2 3" key="1">
    <citation type="submission" date="2019-03" db="EMBL/GenBank/DDBJ databases">
        <title>Genomic Encyclopedia of Type Strains, Phase IV (KMG-IV): sequencing the most valuable type-strain genomes for metagenomic binning, comparative biology and taxonomic classification.</title>
        <authorList>
            <person name="Goeker M."/>
        </authorList>
    </citation>
    <scope>NUCLEOTIDE SEQUENCE [LARGE SCALE GENOMIC DNA]</scope>
    <source>
        <strain evidence="2 3">DSM 25894</strain>
    </source>
</reference>
<dbReference type="Proteomes" id="UP000294650">
    <property type="component" value="Unassembled WGS sequence"/>
</dbReference>
<name>A0A4R3NE56_9BACI</name>
<keyword evidence="3" id="KW-1185">Reference proteome</keyword>
<accession>A0A4R3NE56</accession>